<gene>
    <name evidence="1" type="ORF">UFOPK2143_00862</name>
</gene>
<organism evidence="1">
    <name type="scientific">freshwater metagenome</name>
    <dbReference type="NCBI Taxonomy" id="449393"/>
    <lineage>
        <taxon>unclassified sequences</taxon>
        <taxon>metagenomes</taxon>
        <taxon>ecological metagenomes</taxon>
    </lineage>
</organism>
<reference evidence="1" key="1">
    <citation type="submission" date="2020-05" db="EMBL/GenBank/DDBJ databases">
        <authorList>
            <person name="Chiriac C."/>
            <person name="Salcher M."/>
            <person name="Ghai R."/>
            <person name="Kavagutti S V."/>
        </authorList>
    </citation>
    <scope>NUCLEOTIDE SEQUENCE</scope>
</reference>
<proteinExistence type="predicted"/>
<dbReference type="EMBL" id="CAEZVV010000044">
    <property type="protein sequence ID" value="CAB4643675.1"/>
    <property type="molecule type" value="Genomic_DNA"/>
</dbReference>
<dbReference type="AlphaFoldDB" id="A0A6J6K5Q4"/>
<sequence length="186" mass="19217">MARTIVSAYEANNATAAITAEPIAKPLVTAFVVLPTASRPTMIRSGSPSNSPAISAIPAALSATGPKVSSATMIPVVASMPMPVRATRYSENATLPPPRPSAAPMATAIATRAHTADSRPREIPSSTVVAGPVRAALAMSFTGLVLVEVKYCVIFEAAKPRMTPTTMAPKRRAPGCEIVEPLGLPM</sequence>
<protein>
    <submittedName>
        <fullName evidence="1">Unannotated protein</fullName>
    </submittedName>
</protein>
<accession>A0A6J6K5Q4</accession>
<name>A0A6J6K5Q4_9ZZZZ</name>
<evidence type="ECO:0000313" key="1">
    <source>
        <dbReference type="EMBL" id="CAB4643675.1"/>
    </source>
</evidence>